<dbReference type="EMBL" id="CM042012">
    <property type="protein sequence ID" value="KAI3752457.1"/>
    <property type="molecule type" value="Genomic_DNA"/>
</dbReference>
<sequence>MVQSSRLEQKLKELYAYDDHTALAVTAIAFLAQLATTKDVKELIAYEITKKSGSSQVHDEMKKTINSMNVQEDSEPTFTSETLSAWKLTEVPHPTFTII</sequence>
<gene>
    <name evidence="1" type="ORF">L2E82_24490</name>
</gene>
<name>A0ACB9E1W8_CICIN</name>
<reference evidence="2" key="1">
    <citation type="journal article" date="2022" name="Mol. Ecol. Resour.">
        <title>The genomes of chicory, endive, great burdock and yacon provide insights into Asteraceae palaeo-polyploidization history and plant inulin production.</title>
        <authorList>
            <person name="Fan W."/>
            <person name="Wang S."/>
            <person name="Wang H."/>
            <person name="Wang A."/>
            <person name="Jiang F."/>
            <person name="Liu H."/>
            <person name="Zhao H."/>
            <person name="Xu D."/>
            <person name="Zhang Y."/>
        </authorList>
    </citation>
    <scope>NUCLEOTIDE SEQUENCE [LARGE SCALE GENOMIC DNA]</scope>
    <source>
        <strain evidence="2">cv. Punajuju</strain>
    </source>
</reference>
<comment type="caution">
    <text evidence="1">The sequence shown here is derived from an EMBL/GenBank/DDBJ whole genome shotgun (WGS) entry which is preliminary data.</text>
</comment>
<protein>
    <submittedName>
        <fullName evidence="1">Uncharacterized protein</fullName>
    </submittedName>
</protein>
<accession>A0ACB9E1W8</accession>
<proteinExistence type="predicted"/>
<reference evidence="1 2" key="2">
    <citation type="journal article" date="2022" name="Mol. Ecol. Resour.">
        <title>The genomes of chicory, endive, great burdock and yacon provide insights into Asteraceae paleo-polyploidization history and plant inulin production.</title>
        <authorList>
            <person name="Fan W."/>
            <person name="Wang S."/>
            <person name="Wang H."/>
            <person name="Wang A."/>
            <person name="Jiang F."/>
            <person name="Liu H."/>
            <person name="Zhao H."/>
            <person name="Xu D."/>
            <person name="Zhang Y."/>
        </authorList>
    </citation>
    <scope>NUCLEOTIDE SEQUENCE [LARGE SCALE GENOMIC DNA]</scope>
    <source>
        <strain evidence="2">cv. Punajuju</strain>
        <tissue evidence="1">Leaves</tissue>
    </source>
</reference>
<keyword evidence="2" id="KW-1185">Reference proteome</keyword>
<organism evidence="1 2">
    <name type="scientific">Cichorium intybus</name>
    <name type="common">Chicory</name>
    <dbReference type="NCBI Taxonomy" id="13427"/>
    <lineage>
        <taxon>Eukaryota</taxon>
        <taxon>Viridiplantae</taxon>
        <taxon>Streptophyta</taxon>
        <taxon>Embryophyta</taxon>
        <taxon>Tracheophyta</taxon>
        <taxon>Spermatophyta</taxon>
        <taxon>Magnoliopsida</taxon>
        <taxon>eudicotyledons</taxon>
        <taxon>Gunneridae</taxon>
        <taxon>Pentapetalae</taxon>
        <taxon>asterids</taxon>
        <taxon>campanulids</taxon>
        <taxon>Asterales</taxon>
        <taxon>Asteraceae</taxon>
        <taxon>Cichorioideae</taxon>
        <taxon>Cichorieae</taxon>
        <taxon>Cichoriinae</taxon>
        <taxon>Cichorium</taxon>
    </lineage>
</organism>
<evidence type="ECO:0000313" key="1">
    <source>
        <dbReference type="EMBL" id="KAI3752457.1"/>
    </source>
</evidence>
<evidence type="ECO:0000313" key="2">
    <source>
        <dbReference type="Proteomes" id="UP001055811"/>
    </source>
</evidence>
<dbReference type="Proteomes" id="UP001055811">
    <property type="component" value="Linkage Group LG04"/>
</dbReference>